<dbReference type="EMBL" id="CAUOFW020007836">
    <property type="protein sequence ID" value="CAK9180810.1"/>
    <property type="molecule type" value="Genomic_DNA"/>
</dbReference>
<proteinExistence type="predicted"/>
<name>A0ABC8UIJ0_9AQUA</name>
<protein>
    <submittedName>
        <fullName evidence="1">Uncharacterized protein</fullName>
    </submittedName>
</protein>
<gene>
    <name evidence="1" type="ORF">ILEXP_LOCUS50837</name>
</gene>
<accession>A0ABC8UIJ0</accession>
<dbReference type="Proteomes" id="UP001642360">
    <property type="component" value="Unassembled WGS sequence"/>
</dbReference>
<comment type="caution">
    <text evidence="1">The sequence shown here is derived from an EMBL/GenBank/DDBJ whole genome shotgun (WGS) entry which is preliminary data.</text>
</comment>
<keyword evidence="2" id="KW-1185">Reference proteome</keyword>
<dbReference type="AlphaFoldDB" id="A0ABC8UIJ0"/>
<evidence type="ECO:0000313" key="1">
    <source>
        <dbReference type="EMBL" id="CAK9180810.1"/>
    </source>
</evidence>
<evidence type="ECO:0000313" key="2">
    <source>
        <dbReference type="Proteomes" id="UP001642360"/>
    </source>
</evidence>
<reference evidence="1 2" key="1">
    <citation type="submission" date="2024-02" db="EMBL/GenBank/DDBJ databases">
        <authorList>
            <person name="Vignale AGUSTIN F."/>
            <person name="Sosa J E."/>
            <person name="Modenutti C."/>
        </authorList>
    </citation>
    <scope>NUCLEOTIDE SEQUENCE [LARGE SCALE GENOMIC DNA]</scope>
</reference>
<sequence>MLNEGEGMRGGVTDVDARAQTSSIEVALFVAVEERWVIGTGGGAFRRRRWGHDANSRAQWVLRMEP</sequence>
<organism evidence="1 2">
    <name type="scientific">Ilex paraguariensis</name>
    <name type="common">yerba mate</name>
    <dbReference type="NCBI Taxonomy" id="185542"/>
    <lineage>
        <taxon>Eukaryota</taxon>
        <taxon>Viridiplantae</taxon>
        <taxon>Streptophyta</taxon>
        <taxon>Embryophyta</taxon>
        <taxon>Tracheophyta</taxon>
        <taxon>Spermatophyta</taxon>
        <taxon>Magnoliopsida</taxon>
        <taxon>eudicotyledons</taxon>
        <taxon>Gunneridae</taxon>
        <taxon>Pentapetalae</taxon>
        <taxon>asterids</taxon>
        <taxon>campanulids</taxon>
        <taxon>Aquifoliales</taxon>
        <taxon>Aquifoliaceae</taxon>
        <taxon>Ilex</taxon>
    </lineage>
</organism>